<reference evidence="2" key="1">
    <citation type="submission" date="2021-10" db="EMBL/GenBank/DDBJ databases">
        <title>De novo Genome Assembly of Clathrus columnatus (Basidiomycota, Fungi) Using Illumina and Nanopore Sequence Data.</title>
        <authorList>
            <person name="Ogiso-Tanaka E."/>
            <person name="Itagaki H."/>
            <person name="Hosoya T."/>
            <person name="Hosaka K."/>
        </authorList>
    </citation>
    <scope>NUCLEOTIDE SEQUENCE</scope>
    <source>
        <strain evidence="2">MO-923</strain>
    </source>
</reference>
<feature type="region of interest" description="Disordered" evidence="1">
    <location>
        <begin position="1"/>
        <end position="58"/>
    </location>
</feature>
<sequence length="383" mass="43554">MSSPPSYSKLPSNKSSHQSSHQSSRGHRPNSSSNVIDIPNERSSLLPSPPPSLPPTAITFTNSRRRTVQVNRTCSGDVLALSPTLWFENTDLSRQRAGVVWSAPVEGLCLQYGSRSYSEKLLHYPLDDYWQEACDWTPIIMQGKKIRKKNMPFWGPIENKHCSGSDRIITTRLMNVENGTQWKAMCQTTPFHINGMTEFPMSCENKGPDGIWGYMALNNDGNCVPQERIKQREAAGVTWSLPQPGKRLQYAIQEYSTTLLHYEVDEYWNEACETTELKFNDQRLKTPNKCEIIRNVHNKPQVVGHWHITGDSPECTPYWISVSNEMVSAILWNLKDPKQWDVMCDTAPLTLQGVSRVPLSCENKGWGILGHWEIRDESCDMLV</sequence>
<keyword evidence="3" id="KW-1185">Reference proteome</keyword>
<evidence type="ECO:0000313" key="2">
    <source>
        <dbReference type="EMBL" id="GJJ14033.1"/>
    </source>
</evidence>
<evidence type="ECO:0000313" key="3">
    <source>
        <dbReference type="Proteomes" id="UP001050691"/>
    </source>
</evidence>
<name>A0AAV5ALQ9_9AGAM</name>
<dbReference type="AlphaFoldDB" id="A0AAV5ALQ9"/>
<feature type="compositionally biased region" description="Polar residues" evidence="1">
    <location>
        <begin position="1"/>
        <end position="14"/>
    </location>
</feature>
<comment type="caution">
    <text evidence="2">The sequence shown here is derived from an EMBL/GenBank/DDBJ whole genome shotgun (WGS) entry which is preliminary data.</text>
</comment>
<proteinExistence type="predicted"/>
<accession>A0AAV5ALQ9</accession>
<evidence type="ECO:0000256" key="1">
    <source>
        <dbReference type="SAM" id="MobiDB-lite"/>
    </source>
</evidence>
<protein>
    <submittedName>
        <fullName evidence="2">Uncharacterized protein</fullName>
    </submittedName>
</protein>
<gene>
    <name evidence="2" type="ORF">Clacol_008290</name>
</gene>
<dbReference type="Proteomes" id="UP001050691">
    <property type="component" value="Unassembled WGS sequence"/>
</dbReference>
<organism evidence="2 3">
    <name type="scientific">Clathrus columnatus</name>
    <dbReference type="NCBI Taxonomy" id="1419009"/>
    <lineage>
        <taxon>Eukaryota</taxon>
        <taxon>Fungi</taxon>
        <taxon>Dikarya</taxon>
        <taxon>Basidiomycota</taxon>
        <taxon>Agaricomycotina</taxon>
        <taxon>Agaricomycetes</taxon>
        <taxon>Phallomycetidae</taxon>
        <taxon>Phallales</taxon>
        <taxon>Clathraceae</taxon>
        <taxon>Clathrus</taxon>
    </lineage>
</organism>
<dbReference type="EMBL" id="BPWL01000009">
    <property type="protein sequence ID" value="GJJ14033.1"/>
    <property type="molecule type" value="Genomic_DNA"/>
</dbReference>